<name>A0A0C9YY98_9AGAM</name>
<dbReference type="InterPro" id="IPR018523">
    <property type="entry name" value="Isocitrate_lyase_ph_CS"/>
</dbReference>
<reference evidence="7 8" key="1">
    <citation type="submission" date="2014-04" db="EMBL/GenBank/DDBJ databases">
        <authorList>
            <consortium name="DOE Joint Genome Institute"/>
            <person name="Kuo A."/>
            <person name="Kohler A."/>
            <person name="Costa M.D."/>
            <person name="Nagy L.G."/>
            <person name="Floudas D."/>
            <person name="Copeland A."/>
            <person name="Barry K.W."/>
            <person name="Cichocki N."/>
            <person name="Veneault-Fourrey C."/>
            <person name="LaButti K."/>
            <person name="Lindquist E.A."/>
            <person name="Lipzen A."/>
            <person name="Lundell T."/>
            <person name="Morin E."/>
            <person name="Murat C."/>
            <person name="Sun H."/>
            <person name="Tunlid A."/>
            <person name="Henrissat B."/>
            <person name="Grigoriev I.V."/>
            <person name="Hibbett D.S."/>
            <person name="Martin F."/>
            <person name="Nordberg H.P."/>
            <person name="Cantor M.N."/>
            <person name="Hua S.X."/>
        </authorList>
    </citation>
    <scope>NUCLEOTIDE SEQUENCE [LARGE SCALE GENOMIC DNA]</scope>
    <source>
        <strain evidence="7 8">441</strain>
    </source>
</reference>
<accession>A0A0C9YY98</accession>
<feature type="binding site" evidence="5">
    <location>
        <position position="252"/>
    </location>
    <ligand>
        <name>substrate</name>
    </ligand>
</feature>
<comment type="cofactor">
    <cofactor evidence="6">
        <name>Mg(2+)</name>
        <dbReference type="ChEBI" id="CHEBI:18420"/>
    </cofactor>
    <text evidence="6">Can also use Mn(2+) ion.</text>
</comment>
<dbReference type="GO" id="GO:0019629">
    <property type="term" value="P:propionate catabolic process, 2-methylcitrate cycle"/>
    <property type="evidence" value="ECO:0007669"/>
    <property type="project" value="TreeGrafter"/>
</dbReference>
<evidence type="ECO:0000313" key="8">
    <source>
        <dbReference type="Proteomes" id="UP000054018"/>
    </source>
</evidence>
<dbReference type="InterPro" id="IPR015813">
    <property type="entry name" value="Pyrv/PenolPyrv_kinase-like_dom"/>
</dbReference>
<dbReference type="PANTHER" id="PTHR21631">
    <property type="entry name" value="ISOCITRATE LYASE/MALATE SYNTHASE"/>
    <property type="match status" value="1"/>
</dbReference>
<evidence type="ECO:0000256" key="2">
    <source>
        <dbReference type="ARBA" id="ARBA00023239"/>
    </source>
</evidence>
<comment type="similarity">
    <text evidence="1 3">Belongs to the isocitrate lyase/PEP mutase superfamily. Isocitrate lyase family.</text>
</comment>
<dbReference type="GO" id="GO:0046872">
    <property type="term" value="F:metal ion binding"/>
    <property type="evidence" value="ECO:0007669"/>
    <property type="project" value="UniProtKB-KW"/>
</dbReference>
<evidence type="ECO:0000256" key="1">
    <source>
        <dbReference type="ARBA" id="ARBA00005704"/>
    </source>
</evidence>
<feature type="binding site" evidence="6">
    <location>
        <position position="177"/>
    </location>
    <ligand>
        <name>Mg(2+)</name>
        <dbReference type="ChEBI" id="CHEBI:18420"/>
    </ligand>
</feature>
<evidence type="ECO:0000256" key="4">
    <source>
        <dbReference type="PIRSR" id="PIRSR001362-1"/>
    </source>
</evidence>
<dbReference type="Gene3D" id="3.20.20.60">
    <property type="entry name" value="Phosphoenolpyruvate-binding domains"/>
    <property type="match status" value="1"/>
</dbReference>
<evidence type="ECO:0000256" key="5">
    <source>
        <dbReference type="PIRSR" id="PIRSR001362-2"/>
    </source>
</evidence>
<dbReference type="HOGENOM" id="CLU_019214_2_2_1"/>
<feature type="binding site" evidence="5">
    <location>
        <begin position="216"/>
        <end position="217"/>
    </location>
    <ligand>
        <name>substrate</name>
    </ligand>
</feature>
<proteinExistence type="inferred from homology"/>
<dbReference type="OrthoDB" id="4078635at2759"/>
<feature type="binding site" evidence="5">
    <location>
        <begin position="429"/>
        <end position="433"/>
    </location>
    <ligand>
        <name>substrate</name>
    </ligand>
</feature>
<sequence>MSSLPIHPPDLATEAAEFEARVAHLTSYFSQPRFANITRPYTPRDVALKQGSAPVLPLPASLLADKLFRIFEDASEKGLPVHTMGAIDPVQMTQMARHQHVVYVSGWAASSLLTTGNNEVGPDFGDYPYTTVPNQVHRIFRAQQLHDRKHYDARMSASPEERAKLPYVDYLRPIIADADTGHGGPSSVFKLAKLFAESGAAAIHLEDQLHGGKKCGHLAGKVLVPASTHVSRLVATRFALDMLECPMLVIARTDAESGRLLSSSVDPGDHPYILGTTVPGQPLAEALASAVSAADAARIEQQWDATHPLMTFNEAVRHAILGTPAISSPERTFEHYKSLVSGKSNTEARKAARDILGREVWWDWDSPRTPEGYYRLVSGLAPALARTVRYAPYADLLWLETSKPDLEQPRKFARQVKDQTGVRKWMVYNLSPSFNWLGGGWTEDDLKNFIWELGKEGFVLQLISLAGVHSNAVTTAELAERYKTDGMLAYVNLVQRKEKEIGCDVLTHQKWSGANYVDSIIQIVTAGSASTSAVGKDSTEHGF</sequence>
<organism evidence="7 8">
    <name type="scientific">Pisolithus microcarpus 441</name>
    <dbReference type="NCBI Taxonomy" id="765257"/>
    <lineage>
        <taxon>Eukaryota</taxon>
        <taxon>Fungi</taxon>
        <taxon>Dikarya</taxon>
        <taxon>Basidiomycota</taxon>
        <taxon>Agaricomycotina</taxon>
        <taxon>Agaricomycetes</taxon>
        <taxon>Agaricomycetidae</taxon>
        <taxon>Boletales</taxon>
        <taxon>Sclerodermatineae</taxon>
        <taxon>Pisolithaceae</taxon>
        <taxon>Pisolithus</taxon>
    </lineage>
</organism>
<dbReference type="AlphaFoldDB" id="A0A0C9YY98"/>
<evidence type="ECO:0000256" key="6">
    <source>
        <dbReference type="PIRSR" id="PIRSR001362-3"/>
    </source>
</evidence>
<protein>
    <recommendedName>
        <fullName evidence="3">Isocitrate lyase</fullName>
    </recommendedName>
</protein>
<dbReference type="EMBL" id="KN833687">
    <property type="protein sequence ID" value="KIK30085.1"/>
    <property type="molecule type" value="Genomic_DNA"/>
</dbReference>
<feature type="binding site" evidence="5">
    <location>
        <begin position="105"/>
        <end position="107"/>
    </location>
    <ligand>
        <name>substrate</name>
    </ligand>
</feature>
<keyword evidence="8" id="KW-1185">Reference proteome</keyword>
<dbReference type="NCBIfam" id="TIGR01346">
    <property type="entry name" value="isocit_lyase"/>
    <property type="match status" value="1"/>
</dbReference>
<dbReference type="GO" id="GO:0046421">
    <property type="term" value="F:methylisocitrate lyase activity"/>
    <property type="evidence" value="ECO:0007669"/>
    <property type="project" value="TreeGrafter"/>
</dbReference>
<feature type="active site" description="Proton acceptor" evidence="4">
    <location>
        <position position="215"/>
    </location>
</feature>
<dbReference type="GO" id="GO:0004451">
    <property type="term" value="F:isocitrate lyase activity"/>
    <property type="evidence" value="ECO:0007669"/>
    <property type="project" value="InterPro"/>
</dbReference>
<dbReference type="InterPro" id="IPR006254">
    <property type="entry name" value="Isocitrate_lyase"/>
</dbReference>
<dbReference type="PROSITE" id="PS00161">
    <property type="entry name" value="ISOCITRATE_LYASE"/>
    <property type="match status" value="1"/>
</dbReference>
<dbReference type="Pfam" id="PF00463">
    <property type="entry name" value="ICL"/>
    <property type="match status" value="1"/>
</dbReference>
<dbReference type="SUPFAM" id="SSF51621">
    <property type="entry name" value="Phosphoenolpyruvate/pyruvate domain"/>
    <property type="match status" value="1"/>
</dbReference>
<dbReference type="PANTHER" id="PTHR21631:SF13">
    <property type="entry name" value="MITOCHONDRIAL 2-METHYLISOCITRATE LYASE ICL2"/>
    <property type="match status" value="1"/>
</dbReference>
<dbReference type="InterPro" id="IPR040442">
    <property type="entry name" value="Pyrv_kinase-like_dom_sf"/>
</dbReference>
<feature type="binding site" evidence="5">
    <location>
        <position position="464"/>
    </location>
    <ligand>
        <name>substrate</name>
    </ligand>
</feature>
<keyword evidence="2 3" id="KW-0456">Lyase</keyword>
<evidence type="ECO:0000313" key="7">
    <source>
        <dbReference type="EMBL" id="KIK30085.1"/>
    </source>
</evidence>
<gene>
    <name evidence="7" type="ORF">PISMIDRAFT_26624</name>
</gene>
<dbReference type="STRING" id="765257.A0A0C9YY98"/>
<dbReference type="PIRSF" id="PIRSF001362">
    <property type="entry name" value="Isocit_lyase"/>
    <property type="match status" value="1"/>
</dbReference>
<dbReference type="InterPro" id="IPR039556">
    <property type="entry name" value="ICL/PEPM"/>
</dbReference>
<keyword evidence="6" id="KW-0460">Magnesium</keyword>
<evidence type="ECO:0000256" key="3">
    <source>
        <dbReference type="PIRNR" id="PIRNR001362"/>
    </source>
</evidence>
<dbReference type="Gene3D" id="1.10.10.850">
    <property type="match status" value="1"/>
</dbReference>
<keyword evidence="6" id="KW-0479">Metal-binding</keyword>
<dbReference type="GO" id="GO:0005759">
    <property type="term" value="C:mitochondrial matrix"/>
    <property type="evidence" value="ECO:0007669"/>
    <property type="project" value="TreeGrafter"/>
</dbReference>
<reference evidence="8" key="2">
    <citation type="submission" date="2015-01" db="EMBL/GenBank/DDBJ databases">
        <title>Evolutionary Origins and Diversification of the Mycorrhizal Mutualists.</title>
        <authorList>
            <consortium name="DOE Joint Genome Institute"/>
            <consortium name="Mycorrhizal Genomics Consortium"/>
            <person name="Kohler A."/>
            <person name="Kuo A."/>
            <person name="Nagy L.G."/>
            <person name="Floudas D."/>
            <person name="Copeland A."/>
            <person name="Barry K.W."/>
            <person name="Cichocki N."/>
            <person name="Veneault-Fourrey C."/>
            <person name="LaButti K."/>
            <person name="Lindquist E.A."/>
            <person name="Lipzen A."/>
            <person name="Lundell T."/>
            <person name="Morin E."/>
            <person name="Murat C."/>
            <person name="Riley R."/>
            <person name="Ohm R."/>
            <person name="Sun H."/>
            <person name="Tunlid A."/>
            <person name="Henrissat B."/>
            <person name="Grigoriev I.V."/>
            <person name="Hibbett D.S."/>
            <person name="Martin F."/>
        </authorList>
    </citation>
    <scope>NUCLEOTIDE SEQUENCE [LARGE SCALE GENOMIC DNA]</scope>
    <source>
        <strain evidence="8">441</strain>
    </source>
</reference>
<dbReference type="CDD" id="cd00377">
    <property type="entry name" value="ICL_PEPM"/>
    <property type="match status" value="1"/>
</dbReference>
<dbReference type="Proteomes" id="UP000054018">
    <property type="component" value="Unassembled WGS sequence"/>
</dbReference>